<feature type="region of interest" description="Disordered" evidence="1">
    <location>
        <begin position="533"/>
        <end position="554"/>
    </location>
</feature>
<sequence>MTLNPNSNVPLQTLIAALAHHLALDLSTTTPLAAAAVSSPFFLVYPPTNERLQGLVTAFRHAVQLKHQALVTDAEEGWSLSKAIFSKGVEGGIREWVREVIKGLQGGRAVIRLACSVGLLLGLSGLHKIYANNEKVENEVIIALAEVMDDYSVETGDWEKEFRPQLDETLLSLTLILASQSLPLISERKLKALPLSLLANFLTSTISTAFQQGNFLSNVPESTASELFHVPPDSSFAQTVQRMSTSPTMLAMAGLSKLTATVLAVLLGSSAGGLQDSHDTLATVCDITRRIEQDWRGTKLARIEREEEIYTRDLSKATWLLLKTFLFSTVMIADGVLGAIVYVRPPQASTGTQVTPQTLAQSTLQTLSHISFVVSQFGGVTATATSDDPGFTELRKVFYLALDILTFSENSTKITPGNSCETFVKELVADLGVDVFVPENIKSSSGVFEQAKTAYTLACIEQLVPLLGVPCLKEHVWGLCVPYLSDPSHRETFESAHSVVLSIFASHAQQQQPGHQIGLGLPAVHNRRQIAPEAQHESRHPNEVTAHGTSASTETSVLDSTGFVHRMVPYYAQCLIENSQDGRLSTAQLRLAYAALVRSACSFNSTASTGSHQLGWYCISLILDMIRELSQPELEESARERVQRLHLTLISTVPSLPLPLMIRALEEIRSIITTRSQSDSGVGGVGDGVEEERRRKELVDALFTEILERVGDREKEAAIRWWYAHRNSFLWGGGDDDAITKAEEKAEDILTTDQSPSDAVSRL</sequence>
<dbReference type="PANTHER" id="PTHR39214">
    <property type="entry name" value="MICROBODY (PEROXISOME) BIOGENESIS PROTEIN PEROXIN 8 (EUROFUNG)"/>
    <property type="match status" value="1"/>
</dbReference>
<accession>A0A8H5LYK1</accession>
<gene>
    <name evidence="2" type="ORF">D9615_008886</name>
</gene>
<organism evidence="2 3">
    <name type="scientific">Tricholomella constricta</name>
    <dbReference type="NCBI Taxonomy" id="117010"/>
    <lineage>
        <taxon>Eukaryota</taxon>
        <taxon>Fungi</taxon>
        <taxon>Dikarya</taxon>
        <taxon>Basidiomycota</taxon>
        <taxon>Agaricomycotina</taxon>
        <taxon>Agaricomycetes</taxon>
        <taxon>Agaricomycetidae</taxon>
        <taxon>Agaricales</taxon>
        <taxon>Tricholomatineae</taxon>
        <taxon>Lyophyllaceae</taxon>
        <taxon>Tricholomella</taxon>
    </lineage>
</organism>
<dbReference type="InterPro" id="IPR055334">
    <property type="entry name" value="PEX8-like"/>
</dbReference>
<dbReference type="Proteomes" id="UP000565441">
    <property type="component" value="Unassembled WGS sequence"/>
</dbReference>
<name>A0A8H5LYK1_9AGAR</name>
<dbReference type="EMBL" id="JAACJP010000037">
    <property type="protein sequence ID" value="KAF5374139.1"/>
    <property type="molecule type" value="Genomic_DNA"/>
</dbReference>
<proteinExistence type="predicted"/>
<dbReference type="PANTHER" id="PTHR39214:SF1">
    <property type="entry name" value="MICROBODY (PEROXISOME) BIOGENESIS PROTEIN PEROXIN 8 (EUROFUNG)"/>
    <property type="match status" value="1"/>
</dbReference>
<reference evidence="2 3" key="1">
    <citation type="journal article" date="2020" name="ISME J.">
        <title>Uncovering the hidden diversity of litter-decomposition mechanisms in mushroom-forming fungi.</title>
        <authorList>
            <person name="Floudas D."/>
            <person name="Bentzer J."/>
            <person name="Ahren D."/>
            <person name="Johansson T."/>
            <person name="Persson P."/>
            <person name="Tunlid A."/>
        </authorList>
    </citation>
    <scope>NUCLEOTIDE SEQUENCE [LARGE SCALE GENOMIC DNA]</scope>
    <source>
        <strain evidence="2 3">CBS 661.87</strain>
    </source>
</reference>
<dbReference type="OrthoDB" id="2357318at2759"/>
<evidence type="ECO:0000256" key="1">
    <source>
        <dbReference type="SAM" id="MobiDB-lite"/>
    </source>
</evidence>
<evidence type="ECO:0000313" key="2">
    <source>
        <dbReference type="EMBL" id="KAF5374139.1"/>
    </source>
</evidence>
<evidence type="ECO:0000313" key="3">
    <source>
        <dbReference type="Proteomes" id="UP000565441"/>
    </source>
</evidence>
<comment type="caution">
    <text evidence="2">The sequence shown here is derived from an EMBL/GenBank/DDBJ whole genome shotgun (WGS) entry which is preliminary data.</text>
</comment>
<dbReference type="AlphaFoldDB" id="A0A8H5LYK1"/>
<protein>
    <submittedName>
        <fullName evidence="2">Uncharacterized protein</fullName>
    </submittedName>
</protein>
<keyword evidence="3" id="KW-1185">Reference proteome</keyword>